<keyword evidence="1" id="KW-1133">Transmembrane helix</keyword>
<reference evidence="3" key="2">
    <citation type="journal article" date="2020" name="Nat. Commun.">
        <title>Large-scale genome sequencing of mycorrhizal fungi provides insights into the early evolution of symbiotic traits.</title>
        <authorList>
            <person name="Miyauchi S."/>
            <person name="Kiss E."/>
            <person name="Kuo A."/>
            <person name="Drula E."/>
            <person name="Kohler A."/>
            <person name="Sanchez-Garcia M."/>
            <person name="Morin E."/>
            <person name="Andreopoulos B."/>
            <person name="Barry K.W."/>
            <person name="Bonito G."/>
            <person name="Buee M."/>
            <person name="Carver A."/>
            <person name="Chen C."/>
            <person name="Cichocki N."/>
            <person name="Clum A."/>
            <person name="Culley D."/>
            <person name="Crous P.W."/>
            <person name="Fauchery L."/>
            <person name="Girlanda M."/>
            <person name="Hayes R.D."/>
            <person name="Keri Z."/>
            <person name="LaButti K."/>
            <person name="Lipzen A."/>
            <person name="Lombard V."/>
            <person name="Magnuson J."/>
            <person name="Maillard F."/>
            <person name="Murat C."/>
            <person name="Nolan M."/>
            <person name="Ohm R.A."/>
            <person name="Pangilinan J."/>
            <person name="Pereira M.F."/>
            <person name="Perotto S."/>
            <person name="Peter M."/>
            <person name="Pfister S."/>
            <person name="Riley R."/>
            <person name="Sitrit Y."/>
            <person name="Stielow J.B."/>
            <person name="Szollosi G."/>
            <person name="Zifcakova L."/>
            <person name="Stursova M."/>
            <person name="Spatafora J.W."/>
            <person name="Tedersoo L."/>
            <person name="Vaario L.M."/>
            <person name="Yamada A."/>
            <person name="Yan M."/>
            <person name="Wang P."/>
            <person name="Xu J."/>
            <person name="Bruns T."/>
            <person name="Baldrian P."/>
            <person name="Vilgalys R."/>
            <person name="Dunand C."/>
            <person name="Henrissat B."/>
            <person name="Grigoriev I.V."/>
            <person name="Hibbett D."/>
            <person name="Nagy L.G."/>
            <person name="Martin F.M."/>
        </authorList>
    </citation>
    <scope>NUCLEOTIDE SEQUENCE</scope>
    <source>
        <strain evidence="3">BED1</strain>
    </source>
</reference>
<feature type="transmembrane region" description="Helical" evidence="1">
    <location>
        <begin position="87"/>
        <end position="106"/>
    </location>
</feature>
<keyword evidence="1" id="KW-0812">Transmembrane</keyword>
<dbReference type="EMBL" id="WHUW01000001">
    <property type="protein sequence ID" value="KAF8452750.1"/>
    <property type="molecule type" value="Genomic_DNA"/>
</dbReference>
<name>A0AAD4C9B1_BOLED</name>
<feature type="transmembrane region" description="Helical" evidence="1">
    <location>
        <begin position="46"/>
        <end position="67"/>
    </location>
</feature>
<dbReference type="AlphaFoldDB" id="A0AAD4C9B1"/>
<dbReference type="Pfam" id="PF20151">
    <property type="entry name" value="DUF6533"/>
    <property type="match status" value="1"/>
</dbReference>
<proteinExistence type="predicted"/>
<protein>
    <recommendedName>
        <fullName evidence="2">DUF6533 domain-containing protein</fullName>
    </recommendedName>
</protein>
<feature type="transmembrane region" description="Helical" evidence="1">
    <location>
        <begin position="213"/>
        <end position="232"/>
    </location>
</feature>
<feature type="transmembrane region" description="Helical" evidence="1">
    <location>
        <begin position="171"/>
        <end position="192"/>
    </location>
</feature>
<feature type="transmembrane region" description="Helical" evidence="1">
    <location>
        <begin position="12"/>
        <end position="34"/>
    </location>
</feature>
<feature type="transmembrane region" description="Helical" evidence="1">
    <location>
        <begin position="238"/>
        <end position="259"/>
    </location>
</feature>
<feature type="transmembrane region" description="Helical" evidence="1">
    <location>
        <begin position="118"/>
        <end position="142"/>
    </location>
</feature>
<feature type="domain" description="DUF6533" evidence="2">
    <location>
        <begin position="17"/>
        <end position="62"/>
    </location>
</feature>
<dbReference type="InterPro" id="IPR045340">
    <property type="entry name" value="DUF6533"/>
</dbReference>
<sequence>MSANLVAALEGYYLSNYSTVAIITAVAYDYALTFPIEVKYIWKRRWTWVSTTFLFVRYAGLLSIITTSLNESGFVPGPLWVSKVVTYLMRWSTISFTVAADLVMIFRAYALYNQSRTILGVLLFIYAAEIVVSTISAVIYSWPESTLVAISPAPYPPVCMLKYTSISWGRFSPIPLVVLQGLMCLLVIYHFLEQSYQTYIATKQWKLNQYIHLIVHQGILYFIINFLYVIIIKDLFTIPMAPTVQAILATILDILIYTLNPRFILSIRELHAHALHGQWVDAGFGMSLDQGVSLITSVHFAPPDTVDEVEEVPMGIVTRQKYIDVYD</sequence>
<evidence type="ECO:0000313" key="3">
    <source>
        <dbReference type="EMBL" id="KAF8452750.1"/>
    </source>
</evidence>
<evidence type="ECO:0000313" key="4">
    <source>
        <dbReference type="Proteomes" id="UP001194468"/>
    </source>
</evidence>
<keyword evidence="1" id="KW-0472">Membrane</keyword>
<dbReference type="Proteomes" id="UP001194468">
    <property type="component" value="Unassembled WGS sequence"/>
</dbReference>
<accession>A0AAD4C9B1</accession>
<evidence type="ECO:0000259" key="2">
    <source>
        <dbReference type="Pfam" id="PF20151"/>
    </source>
</evidence>
<reference evidence="3" key="1">
    <citation type="submission" date="2019-10" db="EMBL/GenBank/DDBJ databases">
        <authorList>
            <consortium name="DOE Joint Genome Institute"/>
            <person name="Kuo A."/>
            <person name="Miyauchi S."/>
            <person name="Kiss E."/>
            <person name="Drula E."/>
            <person name="Kohler A."/>
            <person name="Sanchez-Garcia M."/>
            <person name="Andreopoulos B."/>
            <person name="Barry K.W."/>
            <person name="Bonito G."/>
            <person name="Buee M."/>
            <person name="Carver A."/>
            <person name="Chen C."/>
            <person name="Cichocki N."/>
            <person name="Clum A."/>
            <person name="Culley D."/>
            <person name="Crous P.W."/>
            <person name="Fauchery L."/>
            <person name="Girlanda M."/>
            <person name="Hayes R."/>
            <person name="Keri Z."/>
            <person name="LaButti K."/>
            <person name="Lipzen A."/>
            <person name="Lombard V."/>
            <person name="Magnuson J."/>
            <person name="Maillard F."/>
            <person name="Morin E."/>
            <person name="Murat C."/>
            <person name="Nolan M."/>
            <person name="Ohm R."/>
            <person name="Pangilinan J."/>
            <person name="Pereira M."/>
            <person name="Perotto S."/>
            <person name="Peter M."/>
            <person name="Riley R."/>
            <person name="Sitrit Y."/>
            <person name="Stielow B."/>
            <person name="Szollosi G."/>
            <person name="Zifcakova L."/>
            <person name="Stursova M."/>
            <person name="Spatafora J.W."/>
            <person name="Tedersoo L."/>
            <person name="Vaario L.-M."/>
            <person name="Yamada A."/>
            <person name="Yan M."/>
            <person name="Wang P."/>
            <person name="Xu J."/>
            <person name="Bruns T."/>
            <person name="Baldrian P."/>
            <person name="Vilgalys R."/>
            <person name="Henrissat B."/>
            <person name="Grigoriev I.V."/>
            <person name="Hibbett D."/>
            <person name="Nagy L.G."/>
            <person name="Martin F.M."/>
        </authorList>
    </citation>
    <scope>NUCLEOTIDE SEQUENCE</scope>
    <source>
        <strain evidence="3">BED1</strain>
    </source>
</reference>
<evidence type="ECO:0000256" key="1">
    <source>
        <dbReference type="SAM" id="Phobius"/>
    </source>
</evidence>
<comment type="caution">
    <text evidence="3">The sequence shown here is derived from an EMBL/GenBank/DDBJ whole genome shotgun (WGS) entry which is preliminary data.</text>
</comment>
<keyword evidence="4" id="KW-1185">Reference proteome</keyword>
<organism evidence="3 4">
    <name type="scientific">Boletus edulis BED1</name>
    <dbReference type="NCBI Taxonomy" id="1328754"/>
    <lineage>
        <taxon>Eukaryota</taxon>
        <taxon>Fungi</taxon>
        <taxon>Dikarya</taxon>
        <taxon>Basidiomycota</taxon>
        <taxon>Agaricomycotina</taxon>
        <taxon>Agaricomycetes</taxon>
        <taxon>Agaricomycetidae</taxon>
        <taxon>Boletales</taxon>
        <taxon>Boletineae</taxon>
        <taxon>Boletaceae</taxon>
        <taxon>Boletoideae</taxon>
        <taxon>Boletus</taxon>
    </lineage>
</organism>
<gene>
    <name evidence="3" type="ORF">L210DRAFT_3755751</name>
</gene>